<evidence type="ECO:0000256" key="12">
    <source>
        <dbReference type="ARBA" id="ARBA00023033"/>
    </source>
</evidence>
<dbReference type="Proteomes" id="UP000007151">
    <property type="component" value="Unassembled WGS sequence"/>
</dbReference>
<comment type="cofactor">
    <cofactor evidence="1 14">
        <name>heme</name>
        <dbReference type="ChEBI" id="CHEBI:30413"/>
    </cofactor>
</comment>
<sequence length="429" mass="49559">MICLKITVLFLVVVNPEDIEMITKTCLEKDDLHRFFRRLLGYGGIFAPARVMKVARFNETFQQAELRRLQQAEREAIQFAIQSEARRQQFANCNYNQTELTTSYMQRYHAQKLFSDLESGTYTEKLLEISEGHLHNNQEGRELIDQAFPKLQQNILDEYWLCERTILYNSVIETKAIELQKDKMSQQNECHHFDLQEFQKKSFLENLINLSGGAQSLTNDELREEILTLIVAATDTSAVAMGYTLILLGKYPKIQDKVYKELNEIFGNSNRPLESEDLNKLKYLERVIKESLRLYPPVPFIIRKIEKEIKLPSGNCLPAGSGAVLSIWGVHRNPKCWGADAEHFDPDRFLPERFKLVKSGSYLPFSIGPRNCLGYQYALMSIKTALSTILRNYKVLGEPESSPIPRIRVKMEIMMKAVDGFNVTLQKRE</sequence>
<evidence type="ECO:0000256" key="4">
    <source>
        <dbReference type="ARBA" id="ARBA00004406"/>
    </source>
</evidence>
<evidence type="ECO:0000256" key="13">
    <source>
        <dbReference type="ARBA" id="ARBA00023136"/>
    </source>
</evidence>
<evidence type="ECO:0000256" key="15">
    <source>
        <dbReference type="RuleBase" id="RU000461"/>
    </source>
</evidence>
<organism evidence="17 18">
    <name type="scientific">Danaus plexippus plexippus</name>
    <dbReference type="NCBI Taxonomy" id="278856"/>
    <lineage>
        <taxon>Eukaryota</taxon>
        <taxon>Metazoa</taxon>
        <taxon>Ecdysozoa</taxon>
        <taxon>Arthropoda</taxon>
        <taxon>Hexapoda</taxon>
        <taxon>Insecta</taxon>
        <taxon>Pterygota</taxon>
        <taxon>Neoptera</taxon>
        <taxon>Endopterygota</taxon>
        <taxon>Lepidoptera</taxon>
        <taxon>Glossata</taxon>
        <taxon>Ditrysia</taxon>
        <taxon>Papilionoidea</taxon>
        <taxon>Nymphalidae</taxon>
        <taxon>Danainae</taxon>
        <taxon>Danaini</taxon>
        <taxon>Danaina</taxon>
        <taxon>Danaus</taxon>
        <taxon>Danaus</taxon>
    </lineage>
</organism>
<keyword evidence="8" id="KW-0256">Endoplasmic reticulum</keyword>
<protein>
    <submittedName>
        <fullName evidence="17">Cytochrome P450</fullName>
    </submittedName>
</protein>
<dbReference type="STRING" id="278856.A0A212FEU5"/>
<evidence type="ECO:0000256" key="14">
    <source>
        <dbReference type="PIRSR" id="PIRSR602401-1"/>
    </source>
</evidence>
<dbReference type="KEGG" id="dpl:KGM_207575"/>
<dbReference type="InterPro" id="IPR001128">
    <property type="entry name" value="Cyt_P450"/>
</dbReference>
<comment type="function">
    <text evidence="2">May be involved in the metabolism of insect hormones and in the breakdown of synthetic insecticides.</text>
</comment>
<dbReference type="GO" id="GO:0004497">
    <property type="term" value="F:monooxygenase activity"/>
    <property type="evidence" value="ECO:0007669"/>
    <property type="project" value="UniProtKB-KW"/>
</dbReference>
<gene>
    <name evidence="17" type="ORF">KGM_207575</name>
</gene>
<dbReference type="InParanoid" id="A0A212FEU5"/>
<evidence type="ECO:0000256" key="16">
    <source>
        <dbReference type="SAM" id="SignalP"/>
    </source>
</evidence>
<keyword evidence="7 14" id="KW-0479">Metal-binding</keyword>
<reference evidence="17 18" key="1">
    <citation type="journal article" date="2011" name="Cell">
        <title>The monarch butterfly genome yields insights into long-distance migration.</title>
        <authorList>
            <person name="Zhan S."/>
            <person name="Merlin C."/>
            <person name="Boore J.L."/>
            <person name="Reppert S.M."/>
        </authorList>
    </citation>
    <scope>NUCLEOTIDE SEQUENCE [LARGE SCALE GENOMIC DNA]</scope>
    <source>
        <strain evidence="17">F-2</strain>
    </source>
</reference>
<dbReference type="eggNOG" id="KOG0157">
    <property type="taxonomic scope" value="Eukaryota"/>
</dbReference>
<dbReference type="InterPro" id="IPR050196">
    <property type="entry name" value="Cytochrome_P450_Monoox"/>
</dbReference>
<evidence type="ECO:0000256" key="1">
    <source>
        <dbReference type="ARBA" id="ARBA00001971"/>
    </source>
</evidence>
<comment type="caution">
    <text evidence="17">The sequence shown here is derived from an EMBL/GenBank/DDBJ whole genome shotgun (WGS) entry which is preliminary data.</text>
</comment>
<keyword evidence="6 14" id="KW-0349">Heme</keyword>
<dbReference type="InterPro" id="IPR002401">
    <property type="entry name" value="Cyt_P450_E_grp-I"/>
</dbReference>
<keyword evidence="13" id="KW-0472">Membrane</keyword>
<dbReference type="GO" id="GO:0005789">
    <property type="term" value="C:endoplasmic reticulum membrane"/>
    <property type="evidence" value="ECO:0007669"/>
    <property type="project" value="UniProtKB-SubCell"/>
</dbReference>
<dbReference type="EMBL" id="AGBW02008898">
    <property type="protein sequence ID" value="OWR52238.1"/>
    <property type="molecule type" value="Genomic_DNA"/>
</dbReference>
<dbReference type="PRINTS" id="PR00385">
    <property type="entry name" value="P450"/>
</dbReference>
<feature type="binding site" description="axial binding residue" evidence="14">
    <location>
        <position position="372"/>
    </location>
    <ligand>
        <name>heme</name>
        <dbReference type="ChEBI" id="CHEBI:30413"/>
    </ligand>
    <ligandPart>
        <name>Fe</name>
        <dbReference type="ChEBI" id="CHEBI:18248"/>
    </ligandPart>
</feature>
<evidence type="ECO:0000313" key="17">
    <source>
        <dbReference type="EMBL" id="OWR52238.1"/>
    </source>
</evidence>
<feature type="signal peptide" evidence="16">
    <location>
        <begin position="1"/>
        <end position="16"/>
    </location>
</feature>
<dbReference type="PANTHER" id="PTHR24291:SF189">
    <property type="entry name" value="CYTOCHROME P450 4C3-RELATED"/>
    <property type="match status" value="1"/>
</dbReference>
<evidence type="ECO:0000256" key="11">
    <source>
        <dbReference type="ARBA" id="ARBA00023004"/>
    </source>
</evidence>
<accession>A0A212FEU5</accession>
<dbReference type="InterPro" id="IPR017972">
    <property type="entry name" value="Cyt_P450_CS"/>
</dbReference>
<evidence type="ECO:0000256" key="6">
    <source>
        <dbReference type="ARBA" id="ARBA00022617"/>
    </source>
</evidence>
<evidence type="ECO:0000256" key="3">
    <source>
        <dbReference type="ARBA" id="ARBA00004174"/>
    </source>
</evidence>
<dbReference type="Gene3D" id="1.10.630.10">
    <property type="entry name" value="Cytochrome P450"/>
    <property type="match status" value="1"/>
</dbReference>
<evidence type="ECO:0000256" key="2">
    <source>
        <dbReference type="ARBA" id="ARBA00003690"/>
    </source>
</evidence>
<evidence type="ECO:0000256" key="5">
    <source>
        <dbReference type="ARBA" id="ARBA00010617"/>
    </source>
</evidence>
<evidence type="ECO:0000256" key="7">
    <source>
        <dbReference type="ARBA" id="ARBA00022723"/>
    </source>
</evidence>
<keyword evidence="16" id="KW-0732">Signal</keyword>
<keyword evidence="10 15" id="KW-0560">Oxidoreductase</keyword>
<evidence type="ECO:0000256" key="9">
    <source>
        <dbReference type="ARBA" id="ARBA00022848"/>
    </source>
</evidence>
<dbReference type="GO" id="GO:0005506">
    <property type="term" value="F:iron ion binding"/>
    <property type="evidence" value="ECO:0007669"/>
    <property type="project" value="InterPro"/>
</dbReference>
<proteinExistence type="inferred from homology"/>
<dbReference type="SUPFAM" id="SSF48264">
    <property type="entry name" value="Cytochrome P450"/>
    <property type="match status" value="1"/>
</dbReference>
<keyword evidence="11 14" id="KW-0408">Iron</keyword>
<comment type="similarity">
    <text evidence="5 15">Belongs to the cytochrome P450 family.</text>
</comment>
<comment type="subcellular location">
    <subcellularLocation>
        <location evidence="4">Endoplasmic reticulum membrane</location>
        <topology evidence="4">Peripheral membrane protein</topology>
    </subcellularLocation>
    <subcellularLocation>
        <location evidence="3">Microsome membrane</location>
        <topology evidence="3">Peripheral membrane protein</topology>
    </subcellularLocation>
</comment>
<evidence type="ECO:0000256" key="10">
    <source>
        <dbReference type="ARBA" id="ARBA00023002"/>
    </source>
</evidence>
<evidence type="ECO:0000256" key="8">
    <source>
        <dbReference type="ARBA" id="ARBA00022824"/>
    </source>
</evidence>
<keyword evidence="12 15" id="KW-0503">Monooxygenase</keyword>
<dbReference type="GO" id="GO:0016705">
    <property type="term" value="F:oxidoreductase activity, acting on paired donors, with incorporation or reduction of molecular oxygen"/>
    <property type="evidence" value="ECO:0007669"/>
    <property type="project" value="InterPro"/>
</dbReference>
<name>A0A212FEU5_DANPL</name>
<dbReference type="PROSITE" id="PS00086">
    <property type="entry name" value="CYTOCHROME_P450"/>
    <property type="match status" value="1"/>
</dbReference>
<dbReference type="GO" id="GO:0020037">
    <property type="term" value="F:heme binding"/>
    <property type="evidence" value="ECO:0007669"/>
    <property type="project" value="InterPro"/>
</dbReference>
<dbReference type="AlphaFoldDB" id="A0A212FEU5"/>
<keyword evidence="9" id="KW-0492">Microsome</keyword>
<dbReference type="InterPro" id="IPR036396">
    <property type="entry name" value="Cyt_P450_sf"/>
</dbReference>
<dbReference type="PRINTS" id="PR00463">
    <property type="entry name" value="EP450I"/>
</dbReference>
<keyword evidence="18" id="KW-1185">Reference proteome</keyword>
<feature type="chain" id="PRO_5012442669" evidence="16">
    <location>
        <begin position="17"/>
        <end position="429"/>
    </location>
</feature>
<dbReference type="Pfam" id="PF00067">
    <property type="entry name" value="p450"/>
    <property type="match status" value="1"/>
</dbReference>
<dbReference type="PANTHER" id="PTHR24291">
    <property type="entry name" value="CYTOCHROME P450 FAMILY 4"/>
    <property type="match status" value="1"/>
</dbReference>
<evidence type="ECO:0000313" key="18">
    <source>
        <dbReference type="Proteomes" id="UP000007151"/>
    </source>
</evidence>